<keyword evidence="3" id="KW-1185">Reference proteome</keyword>
<evidence type="ECO:0000313" key="2">
    <source>
        <dbReference type="EMBL" id="TNN48171.1"/>
    </source>
</evidence>
<proteinExistence type="predicted"/>
<dbReference type="Proteomes" id="UP000314294">
    <property type="component" value="Unassembled WGS sequence"/>
</dbReference>
<name>A0A4Z2G4J7_9TELE</name>
<reference evidence="2 3" key="1">
    <citation type="submission" date="2019-03" db="EMBL/GenBank/DDBJ databases">
        <title>First draft genome of Liparis tanakae, snailfish: a comprehensive survey of snailfish specific genes.</title>
        <authorList>
            <person name="Kim W."/>
            <person name="Song I."/>
            <person name="Jeong J.-H."/>
            <person name="Kim D."/>
            <person name="Kim S."/>
            <person name="Ryu S."/>
            <person name="Song J.Y."/>
            <person name="Lee S.K."/>
        </authorList>
    </citation>
    <scope>NUCLEOTIDE SEQUENCE [LARGE SCALE GENOMIC DNA]</scope>
    <source>
        <tissue evidence="2">Muscle</tissue>
    </source>
</reference>
<accession>A0A4Z2G4J7</accession>
<feature type="compositionally biased region" description="Basic and acidic residues" evidence="1">
    <location>
        <begin position="131"/>
        <end position="142"/>
    </location>
</feature>
<sequence length="142" mass="14885">MPNLVISEGMRSRKTVDVNNKRLSKHGLDPVIYDAFYFFLLFSVGDGLSARSSAAALCAISAERLWAGALGPGPWPCAGHDSCCAAVDLGGNGVEMNEWSVFTALLSAPWTSPTGQAGGLEPEGKAMGSERISRGEKPLADA</sequence>
<evidence type="ECO:0000313" key="3">
    <source>
        <dbReference type="Proteomes" id="UP000314294"/>
    </source>
</evidence>
<organism evidence="2 3">
    <name type="scientific">Liparis tanakae</name>
    <name type="common">Tanaka's snailfish</name>
    <dbReference type="NCBI Taxonomy" id="230148"/>
    <lineage>
        <taxon>Eukaryota</taxon>
        <taxon>Metazoa</taxon>
        <taxon>Chordata</taxon>
        <taxon>Craniata</taxon>
        <taxon>Vertebrata</taxon>
        <taxon>Euteleostomi</taxon>
        <taxon>Actinopterygii</taxon>
        <taxon>Neopterygii</taxon>
        <taxon>Teleostei</taxon>
        <taxon>Neoteleostei</taxon>
        <taxon>Acanthomorphata</taxon>
        <taxon>Eupercaria</taxon>
        <taxon>Perciformes</taxon>
        <taxon>Cottioidei</taxon>
        <taxon>Cottales</taxon>
        <taxon>Liparidae</taxon>
        <taxon>Liparis</taxon>
    </lineage>
</organism>
<protein>
    <submittedName>
        <fullName evidence="2">Uncharacterized protein</fullName>
    </submittedName>
</protein>
<dbReference type="EMBL" id="SRLO01000708">
    <property type="protein sequence ID" value="TNN48171.1"/>
    <property type="molecule type" value="Genomic_DNA"/>
</dbReference>
<feature type="region of interest" description="Disordered" evidence="1">
    <location>
        <begin position="113"/>
        <end position="142"/>
    </location>
</feature>
<gene>
    <name evidence="2" type="ORF">EYF80_041641</name>
</gene>
<evidence type="ECO:0000256" key="1">
    <source>
        <dbReference type="SAM" id="MobiDB-lite"/>
    </source>
</evidence>
<dbReference type="AlphaFoldDB" id="A0A4Z2G4J7"/>
<comment type="caution">
    <text evidence="2">The sequence shown here is derived from an EMBL/GenBank/DDBJ whole genome shotgun (WGS) entry which is preliminary data.</text>
</comment>